<dbReference type="RefSeq" id="XP_007838778.1">
    <property type="nucleotide sequence ID" value="XM_007840587.1"/>
</dbReference>
<dbReference type="Proteomes" id="UP000030651">
    <property type="component" value="Unassembled WGS sequence"/>
</dbReference>
<name>W3WS17_PESFW</name>
<protein>
    <submittedName>
        <fullName evidence="1">Uncharacterized protein</fullName>
    </submittedName>
</protein>
<dbReference type="InParanoid" id="W3WS17"/>
<dbReference type="OrthoDB" id="3830579at2759"/>
<evidence type="ECO:0000313" key="2">
    <source>
        <dbReference type="Proteomes" id="UP000030651"/>
    </source>
</evidence>
<sequence>MSANQNIIVLDCTKDLNSVKTPLIDCIAARIPYGEWYYGIDIEKKNKLVIFSGNSLSLSRLGIEYADKNRTGAETKPHLEALGDEWKDCIARPPVDLSVSLSLPLEDIIKSPVVEPVFFYFSHADPEWERSMERSDKVTKYTAEGYRGSTWGWATEGVHHKSLGDAEGRCFVVISGWESAKAHEAFRRTDEFKVARGQAHKGLIKAVEWFHVHVNKAK</sequence>
<dbReference type="HOGENOM" id="CLU_1267283_0_0_1"/>
<dbReference type="SUPFAM" id="SSF54909">
    <property type="entry name" value="Dimeric alpha+beta barrel"/>
    <property type="match status" value="1"/>
</dbReference>
<dbReference type="InterPro" id="IPR011008">
    <property type="entry name" value="Dimeric_a/b-barrel"/>
</dbReference>
<evidence type="ECO:0000313" key="1">
    <source>
        <dbReference type="EMBL" id="ETS76619.1"/>
    </source>
</evidence>
<organism evidence="1 2">
    <name type="scientific">Pestalotiopsis fici (strain W106-1 / CGMCC3.15140)</name>
    <dbReference type="NCBI Taxonomy" id="1229662"/>
    <lineage>
        <taxon>Eukaryota</taxon>
        <taxon>Fungi</taxon>
        <taxon>Dikarya</taxon>
        <taxon>Ascomycota</taxon>
        <taxon>Pezizomycotina</taxon>
        <taxon>Sordariomycetes</taxon>
        <taxon>Xylariomycetidae</taxon>
        <taxon>Amphisphaeriales</taxon>
        <taxon>Sporocadaceae</taxon>
        <taxon>Pestalotiopsis</taxon>
    </lineage>
</organism>
<gene>
    <name evidence="1" type="ORF">PFICI_12006</name>
</gene>
<dbReference type="AlphaFoldDB" id="W3WS17"/>
<accession>W3WS17</accession>
<reference evidence="2" key="1">
    <citation type="journal article" date="2015" name="BMC Genomics">
        <title>Genomic and transcriptomic analysis of the endophytic fungus Pestalotiopsis fici reveals its lifestyle and high potential for synthesis of natural products.</title>
        <authorList>
            <person name="Wang X."/>
            <person name="Zhang X."/>
            <person name="Liu L."/>
            <person name="Xiang M."/>
            <person name="Wang W."/>
            <person name="Sun X."/>
            <person name="Che Y."/>
            <person name="Guo L."/>
            <person name="Liu G."/>
            <person name="Guo L."/>
            <person name="Wang C."/>
            <person name="Yin W.B."/>
            <person name="Stadler M."/>
            <person name="Zhang X."/>
            <person name="Liu X."/>
        </authorList>
    </citation>
    <scope>NUCLEOTIDE SEQUENCE [LARGE SCALE GENOMIC DNA]</scope>
    <source>
        <strain evidence="2">W106-1 / CGMCC3.15140</strain>
    </source>
</reference>
<proteinExistence type="predicted"/>
<dbReference type="GeneID" id="19277019"/>
<keyword evidence="2" id="KW-1185">Reference proteome</keyword>
<dbReference type="EMBL" id="KI912117">
    <property type="protein sequence ID" value="ETS76619.1"/>
    <property type="molecule type" value="Genomic_DNA"/>
</dbReference>
<dbReference type="KEGG" id="pfy:PFICI_12006"/>
<dbReference type="Gene3D" id="3.30.70.100">
    <property type="match status" value="1"/>
</dbReference>